<name>A0ABU8GXR1_9ACTN</name>
<gene>
    <name evidence="10" type="ORF">WB403_50390</name>
</gene>
<keyword evidence="6 10" id="KW-0067">ATP-binding</keyword>
<dbReference type="PRINTS" id="PR00344">
    <property type="entry name" value="BCTRLSENSOR"/>
</dbReference>
<dbReference type="InterPro" id="IPR003594">
    <property type="entry name" value="HATPase_dom"/>
</dbReference>
<sequence length="88" mass="9693">LTPDSRCYTFSGNRHLLFLAIGNILKNAIKFSDQKPVTCTLSSQHKKTILSIQDQGIGIKEEDISKIFQPFFRSFNANGYAGVGVGLS</sequence>
<protein>
    <recommendedName>
        <fullName evidence="8">Sensor-like histidine kinase SenX3</fullName>
        <ecNumber evidence="2">2.7.13.3</ecNumber>
    </recommendedName>
</protein>
<keyword evidence="7" id="KW-0902">Two-component regulatory system</keyword>
<evidence type="ECO:0000256" key="8">
    <source>
        <dbReference type="ARBA" id="ARBA00039401"/>
    </source>
</evidence>
<comment type="caution">
    <text evidence="10">The sequence shown here is derived from an EMBL/GenBank/DDBJ whole genome shotgun (WGS) entry which is preliminary data.</text>
</comment>
<dbReference type="Pfam" id="PF02518">
    <property type="entry name" value="HATPase_c"/>
    <property type="match status" value="1"/>
</dbReference>
<keyword evidence="4" id="KW-0547">Nucleotide-binding</keyword>
<feature type="non-terminal residue" evidence="10">
    <location>
        <position position="88"/>
    </location>
</feature>
<dbReference type="EMBL" id="JBBAYM010000475">
    <property type="protein sequence ID" value="MEI5617321.1"/>
    <property type="molecule type" value="Genomic_DNA"/>
</dbReference>
<keyword evidence="11" id="KW-1185">Reference proteome</keyword>
<dbReference type="InterPro" id="IPR050351">
    <property type="entry name" value="BphY/WalK/GraS-like"/>
</dbReference>
<evidence type="ECO:0000313" key="11">
    <source>
        <dbReference type="Proteomes" id="UP001365781"/>
    </source>
</evidence>
<dbReference type="EC" id="2.7.13.3" evidence="2"/>
<dbReference type="SMART" id="SM00387">
    <property type="entry name" value="HATPase_c"/>
    <property type="match status" value="1"/>
</dbReference>
<accession>A0ABU8GXR1</accession>
<evidence type="ECO:0000259" key="9">
    <source>
        <dbReference type="PROSITE" id="PS50109"/>
    </source>
</evidence>
<keyword evidence="5" id="KW-0418">Kinase</keyword>
<proteinExistence type="predicted"/>
<feature type="domain" description="Histidine kinase" evidence="9">
    <location>
        <begin position="1"/>
        <end position="88"/>
    </location>
</feature>
<evidence type="ECO:0000256" key="4">
    <source>
        <dbReference type="ARBA" id="ARBA00022741"/>
    </source>
</evidence>
<reference evidence="10 11" key="1">
    <citation type="submission" date="2024-03" db="EMBL/GenBank/DDBJ databases">
        <title>First Report of Pectobacterium brasiliscabiei causing potato scab in china.</title>
        <authorList>
            <person name="Handique U."/>
        </authorList>
    </citation>
    <scope>NUCLEOTIDE SEQUENCE [LARGE SCALE GENOMIC DNA]</scope>
    <source>
        <strain evidence="10 11">ZRIMU1503</strain>
    </source>
</reference>
<dbReference type="InterPro" id="IPR036890">
    <property type="entry name" value="HATPase_C_sf"/>
</dbReference>
<comment type="catalytic activity">
    <reaction evidence="1">
        <text>ATP + protein L-histidine = ADP + protein N-phospho-L-histidine.</text>
        <dbReference type="EC" id="2.7.13.3"/>
    </reaction>
</comment>
<dbReference type="PROSITE" id="PS50109">
    <property type="entry name" value="HIS_KIN"/>
    <property type="match status" value="1"/>
</dbReference>
<evidence type="ECO:0000256" key="2">
    <source>
        <dbReference type="ARBA" id="ARBA00012438"/>
    </source>
</evidence>
<evidence type="ECO:0000256" key="1">
    <source>
        <dbReference type="ARBA" id="ARBA00000085"/>
    </source>
</evidence>
<feature type="non-terminal residue" evidence="10">
    <location>
        <position position="1"/>
    </location>
</feature>
<dbReference type="PANTHER" id="PTHR42878">
    <property type="entry name" value="TWO-COMPONENT HISTIDINE KINASE"/>
    <property type="match status" value="1"/>
</dbReference>
<evidence type="ECO:0000256" key="6">
    <source>
        <dbReference type="ARBA" id="ARBA00022840"/>
    </source>
</evidence>
<dbReference type="SUPFAM" id="SSF55874">
    <property type="entry name" value="ATPase domain of HSP90 chaperone/DNA topoisomerase II/histidine kinase"/>
    <property type="match status" value="1"/>
</dbReference>
<evidence type="ECO:0000256" key="7">
    <source>
        <dbReference type="ARBA" id="ARBA00023012"/>
    </source>
</evidence>
<evidence type="ECO:0000313" key="10">
    <source>
        <dbReference type="EMBL" id="MEI5617321.1"/>
    </source>
</evidence>
<dbReference type="Proteomes" id="UP001365781">
    <property type="component" value="Unassembled WGS sequence"/>
</dbReference>
<keyword evidence="3" id="KW-0808">Transferase</keyword>
<dbReference type="Gene3D" id="3.30.565.10">
    <property type="entry name" value="Histidine kinase-like ATPase, C-terminal domain"/>
    <property type="match status" value="1"/>
</dbReference>
<dbReference type="GO" id="GO:0005524">
    <property type="term" value="F:ATP binding"/>
    <property type="evidence" value="ECO:0007669"/>
    <property type="project" value="UniProtKB-KW"/>
</dbReference>
<evidence type="ECO:0000256" key="5">
    <source>
        <dbReference type="ARBA" id="ARBA00022777"/>
    </source>
</evidence>
<dbReference type="PANTHER" id="PTHR42878:SF7">
    <property type="entry name" value="SENSOR HISTIDINE KINASE GLRK"/>
    <property type="match status" value="1"/>
</dbReference>
<organism evidence="10 11">
    <name type="scientific">Streptomyces brasiliscabiei</name>
    <dbReference type="NCBI Taxonomy" id="2736302"/>
    <lineage>
        <taxon>Bacteria</taxon>
        <taxon>Bacillati</taxon>
        <taxon>Actinomycetota</taxon>
        <taxon>Actinomycetes</taxon>
        <taxon>Kitasatosporales</taxon>
        <taxon>Streptomycetaceae</taxon>
        <taxon>Streptomyces</taxon>
    </lineage>
</organism>
<dbReference type="InterPro" id="IPR005467">
    <property type="entry name" value="His_kinase_dom"/>
</dbReference>
<evidence type="ECO:0000256" key="3">
    <source>
        <dbReference type="ARBA" id="ARBA00022679"/>
    </source>
</evidence>
<dbReference type="InterPro" id="IPR004358">
    <property type="entry name" value="Sig_transdc_His_kin-like_C"/>
</dbReference>